<name>A0A806K0C7_9BACT</name>
<dbReference type="EMBL" id="JQ844221">
    <property type="protein sequence ID" value="AGS53082.1"/>
    <property type="molecule type" value="Genomic_DNA"/>
</dbReference>
<accession>A0A806K0C7</accession>
<sequence>MEAKMTITSKLLSEIELLPKEYEQEVFDFISFLRSKVSFESGVPGKTEITIEDAFGILRGMNIDSNIERDEKDRI</sequence>
<proteinExistence type="predicted"/>
<evidence type="ECO:0000313" key="2">
    <source>
        <dbReference type="EMBL" id="AGS53082.1"/>
    </source>
</evidence>
<evidence type="ECO:0000259" key="1">
    <source>
        <dbReference type="Pfam" id="PF10047"/>
    </source>
</evidence>
<feature type="domain" description="DUF2281" evidence="1">
    <location>
        <begin position="10"/>
        <end position="61"/>
    </location>
</feature>
<organism evidence="2">
    <name type="scientific">uncultured bacterium contig00036</name>
    <dbReference type="NCBI Taxonomy" id="1181524"/>
    <lineage>
        <taxon>Bacteria</taxon>
        <taxon>environmental samples</taxon>
    </lineage>
</organism>
<dbReference type="Pfam" id="PF10047">
    <property type="entry name" value="DUF2281"/>
    <property type="match status" value="1"/>
</dbReference>
<protein>
    <recommendedName>
        <fullName evidence="1">DUF2281 domain-containing protein</fullName>
    </recommendedName>
</protein>
<dbReference type="AlphaFoldDB" id="A0A806K0C7"/>
<reference evidence="2" key="1">
    <citation type="submission" date="2012-03" db="EMBL/GenBank/DDBJ databases">
        <title>Functional metagenomics reveals considerable lignocellulase gene clusters in the gut microbiome of a wood-feeding higher termite.</title>
        <authorList>
            <person name="Liu N."/>
        </authorList>
    </citation>
    <scope>NUCLEOTIDE SEQUENCE</scope>
</reference>
<dbReference type="InterPro" id="IPR018739">
    <property type="entry name" value="DUF2281"/>
</dbReference>